<evidence type="ECO:0000256" key="4">
    <source>
        <dbReference type="PROSITE-ProRule" id="PRU00335"/>
    </source>
</evidence>
<keyword evidence="1" id="KW-0805">Transcription regulation</keyword>
<evidence type="ECO:0000256" key="1">
    <source>
        <dbReference type="ARBA" id="ARBA00023015"/>
    </source>
</evidence>
<dbReference type="OrthoDB" id="3296001at2"/>
<evidence type="ECO:0000256" key="2">
    <source>
        <dbReference type="ARBA" id="ARBA00023125"/>
    </source>
</evidence>
<keyword evidence="2 4" id="KW-0238">DNA-binding</keyword>
<feature type="DNA-binding region" description="H-T-H motif" evidence="4">
    <location>
        <begin position="36"/>
        <end position="55"/>
    </location>
</feature>
<comment type="caution">
    <text evidence="6">The sequence shown here is derived from an EMBL/GenBank/DDBJ whole genome shotgun (WGS) entry which is preliminary data.</text>
</comment>
<evidence type="ECO:0000313" key="7">
    <source>
        <dbReference type="Proteomes" id="UP000215199"/>
    </source>
</evidence>
<gene>
    <name evidence="6" type="ORF">CF165_32595</name>
</gene>
<organism evidence="6 7">
    <name type="scientific">Amycolatopsis vastitatis</name>
    <dbReference type="NCBI Taxonomy" id="1905142"/>
    <lineage>
        <taxon>Bacteria</taxon>
        <taxon>Bacillati</taxon>
        <taxon>Actinomycetota</taxon>
        <taxon>Actinomycetes</taxon>
        <taxon>Pseudonocardiales</taxon>
        <taxon>Pseudonocardiaceae</taxon>
        <taxon>Amycolatopsis</taxon>
    </lineage>
</organism>
<evidence type="ECO:0000259" key="5">
    <source>
        <dbReference type="PROSITE" id="PS50977"/>
    </source>
</evidence>
<evidence type="ECO:0000256" key="3">
    <source>
        <dbReference type="ARBA" id="ARBA00023163"/>
    </source>
</evidence>
<dbReference type="Pfam" id="PF00440">
    <property type="entry name" value="TetR_N"/>
    <property type="match status" value="1"/>
</dbReference>
<dbReference type="SUPFAM" id="SSF46689">
    <property type="entry name" value="Homeodomain-like"/>
    <property type="match status" value="1"/>
</dbReference>
<evidence type="ECO:0000313" key="6">
    <source>
        <dbReference type="EMBL" id="OXM63100.1"/>
    </source>
</evidence>
<dbReference type="PANTHER" id="PTHR30055:SF238">
    <property type="entry name" value="MYCOFACTOCIN BIOSYNTHESIS TRANSCRIPTIONAL REGULATOR MFTR-RELATED"/>
    <property type="match status" value="1"/>
</dbReference>
<proteinExistence type="predicted"/>
<dbReference type="InterPro" id="IPR009057">
    <property type="entry name" value="Homeodomain-like_sf"/>
</dbReference>
<dbReference type="PANTHER" id="PTHR30055">
    <property type="entry name" value="HTH-TYPE TRANSCRIPTIONAL REGULATOR RUTR"/>
    <property type="match status" value="1"/>
</dbReference>
<dbReference type="InterPro" id="IPR050109">
    <property type="entry name" value="HTH-type_TetR-like_transc_reg"/>
</dbReference>
<dbReference type="PROSITE" id="PS50977">
    <property type="entry name" value="HTH_TETR_2"/>
    <property type="match status" value="1"/>
</dbReference>
<dbReference type="RefSeq" id="WP_093951408.1">
    <property type="nucleotide sequence ID" value="NZ_NMUL01000038.1"/>
</dbReference>
<keyword evidence="7" id="KW-1185">Reference proteome</keyword>
<dbReference type="AlphaFoldDB" id="A0A229SWH7"/>
<sequence length="203" mass="21344">MSENGGLRERKKAATREALSAAALRLALERGPENLRVDEIAEAAGVSPRTYNNYFSSREQAIVAAIAAERALRIGAALRARPADEPLADAVVEAVAGQYGAEPPGEALALLRAAPNLRAEFVDTIGGIEDPLAVAIADRTGHDDLTNAVLAAMVSAAARVAVKRWIEPVGQGLLVVPRGSLDEHLREALAHVKPALRAADPRS</sequence>
<protein>
    <submittedName>
        <fullName evidence="6">TetR family transcriptional regulator</fullName>
    </submittedName>
</protein>
<dbReference type="Gene3D" id="1.10.10.60">
    <property type="entry name" value="Homeodomain-like"/>
    <property type="match status" value="1"/>
</dbReference>
<reference evidence="7" key="1">
    <citation type="submission" date="2017-07" db="EMBL/GenBank/DDBJ databases">
        <title>Comparative genome mining reveals phylogenetic distribution patterns of secondary metabolites in Amycolatopsis.</title>
        <authorList>
            <person name="Adamek M."/>
            <person name="Alanjary M."/>
            <person name="Sales-Ortells H."/>
            <person name="Goodfellow M."/>
            <person name="Bull A.T."/>
            <person name="Kalinowski J."/>
            <person name="Ziemert N."/>
        </authorList>
    </citation>
    <scope>NUCLEOTIDE SEQUENCE [LARGE SCALE GENOMIC DNA]</scope>
    <source>
        <strain evidence="7">H5</strain>
    </source>
</reference>
<keyword evidence="3" id="KW-0804">Transcription</keyword>
<feature type="domain" description="HTH tetR-type" evidence="5">
    <location>
        <begin position="13"/>
        <end position="73"/>
    </location>
</feature>
<dbReference type="InterPro" id="IPR001647">
    <property type="entry name" value="HTH_TetR"/>
</dbReference>
<dbReference type="EMBL" id="NMUL01000038">
    <property type="protein sequence ID" value="OXM63100.1"/>
    <property type="molecule type" value="Genomic_DNA"/>
</dbReference>
<dbReference type="GO" id="GO:0003700">
    <property type="term" value="F:DNA-binding transcription factor activity"/>
    <property type="evidence" value="ECO:0007669"/>
    <property type="project" value="TreeGrafter"/>
</dbReference>
<dbReference type="Proteomes" id="UP000215199">
    <property type="component" value="Unassembled WGS sequence"/>
</dbReference>
<accession>A0A229SWH7</accession>
<dbReference type="InterPro" id="IPR041347">
    <property type="entry name" value="MftR_C"/>
</dbReference>
<name>A0A229SWH7_9PSEU</name>
<dbReference type="Gene3D" id="1.10.357.10">
    <property type="entry name" value="Tetracycline Repressor, domain 2"/>
    <property type="match status" value="1"/>
</dbReference>
<dbReference type="Pfam" id="PF17754">
    <property type="entry name" value="TetR_C_14"/>
    <property type="match status" value="1"/>
</dbReference>
<dbReference type="GO" id="GO:0000976">
    <property type="term" value="F:transcription cis-regulatory region binding"/>
    <property type="evidence" value="ECO:0007669"/>
    <property type="project" value="TreeGrafter"/>
</dbReference>